<feature type="transmembrane region" description="Helical" evidence="5">
    <location>
        <begin position="311"/>
        <end position="328"/>
    </location>
</feature>
<keyword evidence="4 5" id="KW-0472">Membrane</keyword>
<keyword evidence="2 5" id="KW-0812">Transmembrane</keyword>
<dbReference type="SUPFAM" id="SSF53300">
    <property type="entry name" value="vWA-like"/>
    <property type="match status" value="1"/>
</dbReference>
<evidence type="ECO:0000256" key="5">
    <source>
        <dbReference type="SAM" id="Phobius"/>
    </source>
</evidence>
<sequence>MFRFEHHIALWALAVIIPLIVIVYLFIQNWKKRKLRDFGNANVIERLMPNVAKKQPVVKFILFTLAMISLLIGIANLQYGTKLEEVKREGVDLMIALDVSNSMLTEDLSPNRLERAKRAIYQLIEKLHNDRLGIIVFAGEAYVQLPITTDYSAAKLFLETIGTDIIPKQGTAIGSAIDLAMESFDFENSTSKSIIVITDGENHEDDAVKSATAAAELGVLVHTIGMGSEGGAPIPIYRNGKQIGFRTDNANNTVVSKLNESMLKEIATAGEGTYVRATNANAGLGIIMNEINQMEKTEFDSKSYSDYEDRFQPFLLLALLLFVIEFFISNRKSSKLDKINLFKVKE</sequence>
<dbReference type="Gene3D" id="3.40.50.410">
    <property type="entry name" value="von Willebrand factor, type A domain"/>
    <property type="match status" value="1"/>
</dbReference>
<dbReference type="InterPro" id="IPR036465">
    <property type="entry name" value="vWFA_dom_sf"/>
</dbReference>
<evidence type="ECO:0000256" key="2">
    <source>
        <dbReference type="ARBA" id="ARBA00022692"/>
    </source>
</evidence>
<dbReference type="OrthoDB" id="6206554at2"/>
<dbReference type="AlphaFoldDB" id="A0A5C6RW52"/>
<dbReference type="Pfam" id="PF13519">
    <property type="entry name" value="VWA_2"/>
    <property type="match status" value="1"/>
</dbReference>
<gene>
    <name evidence="7" type="ORF">FRY74_00975</name>
</gene>
<feature type="domain" description="VWFA" evidence="6">
    <location>
        <begin position="92"/>
        <end position="291"/>
    </location>
</feature>
<keyword evidence="1" id="KW-1003">Cell membrane</keyword>
<evidence type="ECO:0000256" key="3">
    <source>
        <dbReference type="ARBA" id="ARBA00022989"/>
    </source>
</evidence>
<reference evidence="7 8" key="1">
    <citation type="submission" date="2019-08" db="EMBL/GenBank/DDBJ databases">
        <title>Genome of Vicingus serpentipes NCIMB 15042.</title>
        <authorList>
            <person name="Bowman J.P."/>
        </authorList>
    </citation>
    <scope>NUCLEOTIDE SEQUENCE [LARGE SCALE GENOMIC DNA]</scope>
    <source>
        <strain evidence="7 8">NCIMB 15042</strain>
    </source>
</reference>
<dbReference type="Proteomes" id="UP000321721">
    <property type="component" value="Unassembled WGS sequence"/>
</dbReference>
<evidence type="ECO:0000313" key="7">
    <source>
        <dbReference type="EMBL" id="TXB66786.1"/>
    </source>
</evidence>
<name>A0A5C6RW52_9FLAO</name>
<accession>A0A5C6RW52</accession>
<feature type="transmembrane region" description="Helical" evidence="5">
    <location>
        <begin position="57"/>
        <end position="79"/>
    </location>
</feature>
<organism evidence="7 8">
    <name type="scientific">Vicingus serpentipes</name>
    <dbReference type="NCBI Taxonomy" id="1926625"/>
    <lineage>
        <taxon>Bacteria</taxon>
        <taxon>Pseudomonadati</taxon>
        <taxon>Bacteroidota</taxon>
        <taxon>Flavobacteriia</taxon>
        <taxon>Flavobacteriales</taxon>
        <taxon>Vicingaceae</taxon>
        <taxon>Vicingus</taxon>
    </lineage>
</organism>
<dbReference type="PROSITE" id="PS50234">
    <property type="entry name" value="VWFA"/>
    <property type="match status" value="1"/>
</dbReference>
<dbReference type="SMART" id="SM00327">
    <property type="entry name" value="VWA"/>
    <property type="match status" value="1"/>
</dbReference>
<keyword evidence="8" id="KW-1185">Reference proteome</keyword>
<feature type="transmembrane region" description="Helical" evidence="5">
    <location>
        <begin position="6"/>
        <end position="27"/>
    </location>
</feature>
<keyword evidence="3 5" id="KW-1133">Transmembrane helix</keyword>
<dbReference type="InterPro" id="IPR002035">
    <property type="entry name" value="VWF_A"/>
</dbReference>
<dbReference type="PANTHER" id="PTHR22550">
    <property type="entry name" value="SPORE GERMINATION PROTEIN"/>
    <property type="match status" value="1"/>
</dbReference>
<dbReference type="RefSeq" id="WP_147097729.1">
    <property type="nucleotide sequence ID" value="NZ_VOOS01000001.1"/>
</dbReference>
<evidence type="ECO:0000256" key="4">
    <source>
        <dbReference type="ARBA" id="ARBA00023136"/>
    </source>
</evidence>
<dbReference type="EMBL" id="VOOS01000001">
    <property type="protein sequence ID" value="TXB66786.1"/>
    <property type="molecule type" value="Genomic_DNA"/>
</dbReference>
<dbReference type="InterPro" id="IPR050768">
    <property type="entry name" value="UPF0353/GerABKA_families"/>
</dbReference>
<evidence type="ECO:0000256" key="1">
    <source>
        <dbReference type="ARBA" id="ARBA00022475"/>
    </source>
</evidence>
<evidence type="ECO:0000313" key="8">
    <source>
        <dbReference type="Proteomes" id="UP000321721"/>
    </source>
</evidence>
<comment type="caution">
    <text evidence="7">The sequence shown here is derived from an EMBL/GenBank/DDBJ whole genome shotgun (WGS) entry which is preliminary data.</text>
</comment>
<protein>
    <submittedName>
        <fullName evidence="7">VWA domain-containing protein</fullName>
    </submittedName>
</protein>
<proteinExistence type="predicted"/>
<evidence type="ECO:0000259" key="6">
    <source>
        <dbReference type="PROSITE" id="PS50234"/>
    </source>
</evidence>
<dbReference type="PANTHER" id="PTHR22550:SF5">
    <property type="entry name" value="LEUCINE ZIPPER PROTEIN 4"/>
    <property type="match status" value="1"/>
</dbReference>